<evidence type="ECO:0000313" key="2">
    <source>
        <dbReference type="Proteomes" id="UP000016930"/>
    </source>
</evidence>
<protein>
    <recommendedName>
        <fullName evidence="3">F-box domain-containing protein</fullName>
    </recommendedName>
</protein>
<dbReference type="Proteomes" id="UP000016930">
    <property type="component" value="Unassembled WGS sequence"/>
</dbReference>
<dbReference type="EMBL" id="KB445794">
    <property type="protein sequence ID" value="EMD38801.1"/>
    <property type="molecule type" value="Genomic_DNA"/>
</dbReference>
<evidence type="ECO:0008006" key="3">
    <source>
        <dbReference type="Google" id="ProtNLM"/>
    </source>
</evidence>
<dbReference type="SUPFAM" id="SSF52047">
    <property type="entry name" value="RNI-like"/>
    <property type="match status" value="1"/>
</dbReference>
<reference evidence="1 2" key="1">
    <citation type="journal article" date="2012" name="Proc. Natl. Acad. Sci. U.S.A.">
        <title>Comparative genomics of Ceriporiopsis subvermispora and Phanerochaete chrysosporium provide insight into selective ligninolysis.</title>
        <authorList>
            <person name="Fernandez-Fueyo E."/>
            <person name="Ruiz-Duenas F.J."/>
            <person name="Ferreira P."/>
            <person name="Floudas D."/>
            <person name="Hibbett D.S."/>
            <person name="Canessa P."/>
            <person name="Larrondo L.F."/>
            <person name="James T.Y."/>
            <person name="Seelenfreund D."/>
            <person name="Lobos S."/>
            <person name="Polanco R."/>
            <person name="Tello M."/>
            <person name="Honda Y."/>
            <person name="Watanabe T."/>
            <person name="Watanabe T."/>
            <person name="Ryu J.S."/>
            <person name="Kubicek C.P."/>
            <person name="Schmoll M."/>
            <person name="Gaskell J."/>
            <person name="Hammel K.E."/>
            <person name="St John F.J."/>
            <person name="Vanden Wymelenberg A."/>
            <person name="Sabat G."/>
            <person name="Splinter BonDurant S."/>
            <person name="Syed K."/>
            <person name="Yadav J.S."/>
            <person name="Doddapaneni H."/>
            <person name="Subramanian V."/>
            <person name="Lavin J.L."/>
            <person name="Oguiza J.A."/>
            <person name="Perez G."/>
            <person name="Pisabarro A.G."/>
            <person name="Ramirez L."/>
            <person name="Santoyo F."/>
            <person name="Master E."/>
            <person name="Coutinho P.M."/>
            <person name="Henrissat B."/>
            <person name="Lombard V."/>
            <person name="Magnuson J.K."/>
            <person name="Kuees U."/>
            <person name="Hori C."/>
            <person name="Igarashi K."/>
            <person name="Samejima M."/>
            <person name="Held B.W."/>
            <person name="Barry K.W."/>
            <person name="LaButti K.M."/>
            <person name="Lapidus A."/>
            <person name="Lindquist E.A."/>
            <person name="Lucas S.M."/>
            <person name="Riley R."/>
            <person name="Salamov A.A."/>
            <person name="Hoffmeister D."/>
            <person name="Schwenk D."/>
            <person name="Hadar Y."/>
            <person name="Yarden O."/>
            <person name="de Vries R.P."/>
            <person name="Wiebenga A."/>
            <person name="Stenlid J."/>
            <person name="Eastwood D."/>
            <person name="Grigoriev I.V."/>
            <person name="Berka R.M."/>
            <person name="Blanchette R.A."/>
            <person name="Kersten P."/>
            <person name="Martinez A.T."/>
            <person name="Vicuna R."/>
            <person name="Cullen D."/>
        </authorList>
    </citation>
    <scope>NUCLEOTIDE SEQUENCE [LARGE SCALE GENOMIC DNA]</scope>
    <source>
        <strain evidence="1 2">B</strain>
    </source>
</reference>
<name>M2RIZ8_CERS8</name>
<accession>M2RIZ8</accession>
<dbReference type="HOGENOM" id="CLU_626986_0_0_1"/>
<dbReference type="InterPro" id="IPR032675">
    <property type="entry name" value="LRR_dom_sf"/>
</dbReference>
<evidence type="ECO:0000313" key="1">
    <source>
        <dbReference type="EMBL" id="EMD38801.1"/>
    </source>
</evidence>
<sequence>MSTLLPQAPDGDGLSTFHTVVNHHQQHRVLGNPDVWLLIFDELEDVTTGADAKASVRKATLASVAHVSKVVSEPALDALWRHLPGLRTFAAILSGWHQERGESSAHTEILVHAPVPKDRSKNQSIHLTPDTILAKLFSHAQGLQNFDFETNQHCFAQDGSRIQAYTELTTIRLASSSIVFWTPALVVTTTLLEALAALPALTTLVLDARHFDIAGPRVVKDETLMSIIDAPSLISIRFCLMQADNIAHARSHLEMLVKYYPRTLSELTSSFGMGFEGDTSLDNLLAPLRAFTKLTKLSCDLLYPFDVTFFDRDVRMLGEAWPQMKHLRLFYPQHAKPSLSAHCFIPFTRHFPHLESLALCVVDLTSDIPSTQDIAIHRQLKSLTIRLISGSTTEGTKLRAFAKLLFAIYPHVPHLLFSTYSTQGRQRVIYKRAVAGR</sequence>
<proteinExistence type="predicted"/>
<dbReference type="OrthoDB" id="2754214at2759"/>
<dbReference type="Gene3D" id="3.80.10.10">
    <property type="entry name" value="Ribonuclease Inhibitor"/>
    <property type="match status" value="1"/>
</dbReference>
<gene>
    <name evidence="1" type="ORF">CERSUDRAFT_72086</name>
</gene>
<organism evidence="1 2">
    <name type="scientific">Ceriporiopsis subvermispora (strain B)</name>
    <name type="common">White-rot fungus</name>
    <name type="synonym">Gelatoporia subvermispora</name>
    <dbReference type="NCBI Taxonomy" id="914234"/>
    <lineage>
        <taxon>Eukaryota</taxon>
        <taxon>Fungi</taxon>
        <taxon>Dikarya</taxon>
        <taxon>Basidiomycota</taxon>
        <taxon>Agaricomycotina</taxon>
        <taxon>Agaricomycetes</taxon>
        <taxon>Polyporales</taxon>
        <taxon>Gelatoporiaceae</taxon>
        <taxon>Gelatoporia</taxon>
    </lineage>
</organism>
<keyword evidence="2" id="KW-1185">Reference proteome</keyword>
<dbReference type="AlphaFoldDB" id="M2RIZ8"/>